<dbReference type="Proteomes" id="UP000267342">
    <property type="component" value="Chromosome"/>
</dbReference>
<dbReference type="InterPro" id="IPR051473">
    <property type="entry name" value="P2Ox-like"/>
</dbReference>
<dbReference type="SUPFAM" id="SSF51905">
    <property type="entry name" value="FAD/NAD(P)-binding domain"/>
    <property type="match status" value="1"/>
</dbReference>
<evidence type="ECO:0000259" key="7">
    <source>
        <dbReference type="Pfam" id="PF01266"/>
    </source>
</evidence>
<keyword evidence="5" id="KW-0560">Oxidoreductase</keyword>
<sequence>MAGIQKADVVIVGTGVAGALIAHQLAKAGKRVLMLEAGPRLTRGEITGNFRSSAFKSDFQSPYPCTDYAPIPTMHPKNDYFIQSGEHSYDAQYLRLVGGTTWHWAASAWRYLPVDFKLKSTYGVGVDWPIDYDALEPWYQRAEEALGVWGPNDEELGSPRSQPYPMTPLPLSYNEHTIKTRLNAQGFGIVTEPVARNSRPYDDRPTCCGNNNCMPICPIGAMYGGIVHVEKAEKAGAKVVPEAVVYRIETGDDNRIVAVHYKDPKGESHRVEGKYFVIAANGIETPKLLQISVDSRNPNGVANSSGWVGRHLMDHPGIGVRFYAKEPLWPGRGPQEMTSAVAWRDGDFRRTAAGKKIHLSNLSRVDQVTQELLAGDQLIFGNALEEQIRDRAARFVQFDSFHEILPLPENRIVPSKVHTDKLGIPKPEFFYRIDDYVKRGAAHTREMYARAAQVMGGTDIQYADDFANNQHICGTVMMGPTAETGVVDQHCRTFDHENLFLATSGVMPTVGTVNCTLTVAALSLRMAEVIKAEV</sequence>
<dbReference type="SUPFAM" id="SSF54373">
    <property type="entry name" value="FAD-linked reductases, C-terminal domain"/>
    <property type="match status" value="1"/>
</dbReference>
<evidence type="ECO:0000313" key="9">
    <source>
        <dbReference type="EMBL" id="BBG29838.1"/>
    </source>
</evidence>
<comment type="similarity">
    <text evidence="2">Belongs to the GMC oxidoreductase family.</text>
</comment>
<evidence type="ECO:0000313" key="10">
    <source>
        <dbReference type="Proteomes" id="UP000267342"/>
    </source>
</evidence>
<dbReference type="InterPro" id="IPR000172">
    <property type="entry name" value="GMC_OxRdtase_N"/>
</dbReference>
<comment type="cofactor">
    <cofactor evidence="1">
        <name>FAD</name>
        <dbReference type="ChEBI" id="CHEBI:57692"/>
    </cofactor>
</comment>
<dbReference type="Gene3D" id="3.50.50.60">
    <property type="entry name" value="FAD/NAD(P)-binding domain"/>
    <property type="match status" value="2"/>
</dbReference>
<dbReference type="PANTHER" id="PTHR42784">
    <property type="entry name" value="PYRANOSE 2-OXIDASE"/>
    <property type="match status" value="1"/>
</dbReference>
<dbReference type="PANTHER" id="PTHR42784:SF1">
    <property type="entry name" value="PYRANOSE 2-OXIDASE"/>
    <property type="match status" value="1"/>
</dbReference>
<evidence type="ECO:0000256" key="1">
    <source>
        <dbReference type="ARBA" id="ARBA00001974"/>
    </source>
</evidence>
<evidence type="ECO:0000256" key="2">
    <source>
        <dbReference type="ARBA" id="ARBA00010790"/>
    </source>
</evidence>
<organism evidence="9 10">
    <name type="scientific">Zymobacter palmae</name>
    <dbReference type="NCBI Taxonomy" id="33074"/>
    <lineage>
        <taxon>Bacteria</taxon>
        <taxon>Pseudomonadati</taxon>
        <taxon>Pseudomonadota</taxon>
        <taxon>Gammaproteobacteria</taxon>
        <taxon>Oceanospirillales</taxon>
        <taxon>Halomonadaceae</taxon>
        <taxon>Zymobacter group</taxon>
        <taxon>Zymobacter</taxon>
    </lineage>
</organism>
<dbReference type="OrthoDB" id="9787779at2"/>
<gene>
    <name evidence="9" type="ORF">ZBT109_1077</name>
</gene>
<reference evidence="9 10" key="1">
    <citation type="submission" date="2018-09" db="EMBL/GenBank/DDBJ databases">
        <title>Zymobacter palmae IAM14233 (=T109) whole genome analysis.</title>
        <authorList>
            <person name="Yanase H."/>
        </authorList>
    </citation>
    <scope>NUCLEOTIDE SEQUENCE [LARGE SCALE GENOMIC DNA]</scope>
    <source>
        <strain evidence="9 10">IAM14233</strain>
    </source>
</reference>
<feature type="domain" description="Glucose-methanol-choline oxidoreductase N-terminal" evidence="6">
    <location>
        <begin position="179"/>
        <end position="316"/>
    </location>
</feature>
<keyword evidence="10" id="KW-1185">Reference proteome</keyword>
<name>A0A348HDY6_9GAMM</name>
<evidence type="ECO:0000256" key="3">
    <source>
        <dbReference type="ARBA" id="ARBA00022630"/>
    </source>
</evidence>
<evidence type="ECO:0000256" key="5">
    <source>
        <dbReference type="ARBA" id="ARBA00023002"/>
    </source>
</evidence>
<dbReference type="Pfam" id="PF01266">
    <property type="entry name" value="DAO"/>
    <property type="match status" value="1"/>
</dbReference>
<dbReference type="AlphaFoldDB" id="A0A348HDY6"/>
<dbReference type="InterPro" id="IPR007867">
    <property type="entry name" value="GMC_OxRtase_C"/>
</dbReference>
<dbReference type="GO" id="GO:0050660">
    <property type="term" value="F:flavin adenine dinucleotide binding"/>
    <property type="evidence" value="ECO:0007669"/>
    <property type="project" value="InterPro"/>
</dbReference>
<dbReference type="RefSeq" id="WP_027705356.1">
    <property type="nucleotide sequence ID" value="NZ_AP018933.1"/>
</dbReference>
<protein>
    <submittedName>
        <fullName evidence="9">Choline dehydrogenase and related flavoproteins</fullName>
    </submittedName>
</protein>
<keyword evidence="3" id="KW-0285">Flavoprotein</keyword>
<dbReference type="STRING" id="1123510.GCA_000620025_02300"/>
<dbReference type="Pfam" id="PF05199">
    <property type="entry name" value="GMC_oxred_C"/>
    <property type="match status" value="1"/>
</dbReference>
<dbReference type="InterPro" id="IPR006076">
    <property type="entry name" value="FAD-dep_OxRdtase"/>
</dbReference>
<evidence type="ECO:0000256" key="4">
    <source>
        <dbReference type="ARBA" id="ARBA00022827"/>
    </source>
</evidence>
<accession>A0A348HDY6</accession>
<dbReference type="GO" id="GO:0016614">
    <property type="term" value="F:oxidoreductase activity, acting on CH-OH group of donors"/>
    <property type="evidence" value="ECO:0007669"/>
    <property type="project" value="InterPro"/>
</dbReference>
<dbReference type="KEGG" id="zpl:ZBT109_1077"/>
<proteinExistence type="inferred from homology"/>
<keyword evidence="4" id="KW-0274">FAD</keyword>
<evidence type="ECO:0000259" key="8">
    <source>
        <dbReference type="Pfam" id="PF05199"/>
    </source>
</evidence>
<feature type="domain" description="FAD dependent oxidoreductase" evidence="7">
    <location>
        <begin position="8"/>
        <end position="45"/>
    </location>
</feature>
<evidence type="ECO:0000259" key="6">
    <source>
        <dbReference type="Pfam" id="PF00732"/>
    </source>
</evidence>
<dbReference type="Pfam" id="PF00732">
    <property type="entry name" value="GMC_oxred_N"/>
    <property type="match status" value="1"/>
</dbReference>
<dbReference type="InterPro" id="IPR036188">
    <property type="entry name" value="FAD/NAD-bd_sf"/>
</dbReference>
<feature type="domain" description="Glucose-methanol-choline oxidoreductase C-terminal" evidence="8">
    <location>
        <begin position="419"/>
        <end position="522"/>
    </location>
</feature>
<dbReference type="EMBL" id="AP018933">
    <property type="protein sequence ID" value="BBG29838.1"/>
    <property type="molecule type" value="Genomic_DNA"/>
</dbReference>